<sequence>MKLIGIVGTNAQHSYNRWLLQYIQQHFAAQFALDICEIKAIPMFNENHPAADPDSVTQLAQTIEEADGVIFATPEHNHSIPSALKSVIEWLSYRSHPLANKPVMIIGASYHPQGSSRAQLQLRQILDSPGVNALVLPGNEFLMGNAKTAFDAHRQIKDPATIDFLQQCLTEFLKFIQTNTQADTTSQTAATVIHNEPLETASLHWDAVYDVVVLGFGGAGATAARFAADEGARVLLTDAAPQGHEGGNTRYAHQLIGSGTDLAQLRAYHQQLAAPLHVDPAVLEAFLEGLVGMRSYLQKYLNIEPFSIKQQWTGSTGVKAIAQEYPEFAGSQSYDLLTVHEGVADAALWKILRQKVLDRKKQIDVWYNAPVRHLIQDPVTKTVIGVQIEREHVVRQIGAQNGVVLATGGFENNQQMIEDYLQEPYLAPVGTTYNQGIGIKLALEAGANLSHMRSYESLGQFHGLSPRLPQGQRSQHATNINWPALYTGSILVVGDDGTRYFKEDEINRHGHIFNHGFWRVPLAQQRPTLIFDQVQYEQIHQEQHNANGFPELLAAATSASTLAQLAQQVGLDPQRLQTTVKQFNHDAAAKVDPEFHRAAATLRPLSQQGPYYAVVLRQNLLNTQGGAQRNARCEVLAPNGQVIGHLYEAGELGAPFVNQYVAGGNLADCLISGKIAGQNAAQVKTNSQPGTRWMATKPAGAATTKDLGSDLDQATDFTTQAHQYLGRSTVGMGDELIVRITVDAKQNLQRVEVLQQNESADVSQEALRVLPQQMVTQNTYDVDVISGATATSKALKAAVQDALKQMKAEVK</sequence>
<dbReference type="InterPro" id="IPR029039">
    <property type="entry name" value="Flavoprotein-like_sf"/>
</dbReference>
<dbReference type="GO" id="GO:0010181">
    <property type="term" value="F:FMN binding"/>
    <property type="evidence" value="ECO:0007669"/>
    <property type="project" value="InterPro"/>
</dbReference>
<dbReference type="Pfam" id="PF04205">
    <property type="entry name" value="FMN_bind"/>
    <property type="match status" value="1"/>
</dbReference>
<dbReference type="EMBL" id="JXJQ01000003">
    <property type="protein sequence ID" value="KJY62743.1"/>
    <property type="molecule type" value="Genomic_DNA"/>
</dbReference>
<dbReference type="OrthoDB" id="9806724at2"/>
<dbReference type="InterPro" id="IPR036188">
    <property type="entry name" value="FAD/NAD-bd_sf"/>
</dbReference>
<name>A0A0F4LWJ9_9LACO</name>
<dbReference type="PATRIC" id="fig|1218492.5.peg.304"/>
<comment type="cofactor">
    <cofactor evidence="1">
        <name>FMN</name>
        <dbReference type="ChEBI" id="CHEBI:58210"/>
    </cofactor>
</comment>
<dbReference type="SMART" id="SM00900">
    <property type="entry name" value="FMN_bind"/>
    <property type="match status" value="1"/>
</dbReference>
<keyword evidence="9" id="KW-1185">Reference proteome</keyword>
<dbReference type="Proteomes" id="UP000033558">
    <property type="component" value="Unassembled WGS sequence"/>
</dbReference>
<gene>
    <name evidence="8" type="ORF">JG30_01910</name>
</gene>
<dbReference type="AlphaFoldDB" id="A0A0F4LWJ9"/>
<dbReference type="RefSeq" id="WP_046315396.1">
    <property type="nucleotide sequence ID" value="NZ_JBHSZT010000003.1"/>
</dbReference>
<dbReference type="InterPro" id="IPR007329">
    <property type="entry name" value="FMN-bd"/>
</dbReference>
<evidence type="ECO:0000256" key="1">
    <source>
        <dbReference type="ARBA" id="ARBA00001917"/>
    </source>
</evidence>
<dbReference type="GO" id="GO:0005829">
    <property type="term" value="C:cytosol"/>
    <property type="evidence" value="ECO:0007669"/>
    <property type="project" value="TreeGrafter"/>
</dbReference>
<dbReference type="InterPro" id="IPR050712">
    <property type="entry name" value="NAD(P)H-dep_reductase"/>
</dbReference>
<dbReference type="HOGENOM" id="CLU_011398_3_1_9"/>
<dbReference type="Gene3D" id="3.40.50.360">
    <property type="match status" value="1"/>
</dbReference>
<accession>A0A0F4LWJ9</accession>
<evidence type="ECO:0000256" key="4">
    <source>
        <dbReference type="ARBA" id="ARBA00022630"/>
    </source>
</evidence>
<evidence type="ECO:0000313" key="8">
    <source>
        <dbReference type="EMBL" id="KJY62743.1"/>
    </source>
</evidence>
<dbReference type="Pfam" id="PF03358">
    <property type="entry name" value="FMN_red"/>
    <property type="match status" value="1"/>
</dbReference>
<comment type="catalytic activity">
    <reaction evidence="6">
        <text>dihydrourocanate + A = urocanate + AH2</text>
        <dbReference type="Rhea" id="RHEA:36059"/>
        <dbReference type="ChEBI" id="CHEBI:13193"/>
        <dbReference type="ChEBI" id="CHEBI:17499"/>
        <dbReference type="ChEBI" id="CHEBI:27247"/>
        <dbReference type="ChEBI" id="CHEBI:72991"/>
        <dbReference type="EC" id="1.3.99.33"/>
    </reaction>
</comment>
<dbReference type="Gene3D" id="3.90.1010.20">
    <property type="match status" value="1"/>
</dbReference>
<dbReference type="PANTHER" id="PTHR30543">
    <property type="entry name" value="CHROMATE REDUCTASE"/>
    <property type="match status" value="1"/>
</dbReference>
<evidence type="ECO:0000256" key="3">
    <source>
        <dbReference type="ARBA" id="ARBA00015872"/>
    </source>
</evidence>
<dbReference type="InterPro" id="IPR005025">
    <property type="entry name" value="FMN_Rdtase-like_dom"/>
</dbReference>
<keyword evidence="4" id="KW-0285">Flavoprotein</keyword>
<comment type="caution">
    <text evidence="8">The sequence shown here is derived from an EMBL/GenBank/DDBJ whole genome shotgun (WGS) entry which is preliminary data.</text>
</comment>
<dbReference type="InterPro" id="IPR003953">
    <property type="entry name" value="FAD-dep_OxRdtase_2_FAD-bd"/>
</dbReference>
<dbReference type="Gene3D" id="3.50.50.60">
    <property type="entry name" value="FAD/NAD(P)-binding domain"/>
    <property type="match status" value="1"/>
</dbReference>
<dbReference type="EC" id="1.3.99.33" evidence="2"/>
<proteinExistence type="predicted"/>
<feature type="domain" description="FMN-binding" evidence="7">
    <location>
        <begin position="731"/>
        <end position="806"/>
    </location>
</feature>
<dbReference type="SUPFAM" id="SSF52218">
    <property type="entry name" value="Flavoproteins"/>
    <property type="match status" value="1"/>
</dbReference>
<dbReference type="SUPFAM" id="SSF56425">
    <property type="entry name" value="Succinate dehydrogenase/fumarate reductase flavoprotein, catalytic domain"/>
    <property type="match status" value="1"/>
</dbReference>
<evidence type="ECO:0000256" key="2">
    <source>
        <dbReference type="ARBA" id="ARBA00013137"/>
    </source>
</evidence>
<dbReference type="SUPFAM" id="SSF51905">
    <property type="entry name" value="FAD/NAD(P)-binding domain"/>
    <property type="match status" value="1"/>
</dbReference>
<evidence type="ECO:0000259" key="7">
    <source>
        <dbReference type="SMART" id="SM00900"/>
    </source>
</evidence>
<evidence type="ECO:0000313" key="9">
    <source>
        <dbReference type="Proteomes" id="UP000033558"/>
    </source>
</evidence>
<dbReference type="STRING" id="1218492.JG30_01910"/>
<dbReference type="Pfam" id="PF00890">
    <property type="entry name" value="FAD_binding_2"/>
    <property type="match status" value="1"/>
</dbReference>
<evidence type="ECO:0000256" key="6">
    <source>
        <dbReference type="ARBA" id="ARBA00049922"/>
    </source>
</evidence>
<dbReference type="GO" id="GO:0016020">
    <property type="term" value="C:membrane"/>
    <property type="evidence" value="ECO:0007669"/>
    <property type="project" value="InterPro"/>
</dbReference>
<dbReference type="PANTHER" id="PTHR30543:SF21">
    <property type="entry name" value="NAD(P)H-DEPENDENT FMN REDUCTASE LOT6"/>
    <property type="match status" value="1"/>
</dbReference>
<protein>
    <recommendedName>
        <fullName evidence="3">Urocanate reductase</fullName>
        <ecNumber evidence="2">1.3.99.33</ecNumber>
    </recommendedName>
</protein>
<dbReference type="Gene3D" id="3.90.700.10">
    <property type="entry name" value="Succinate dehydrogenase/fumarate reductase flavoprotein, catalytic domain"/>
    <property type="match status" value="1"/>
</dbReference>
<keyword evidence="5" id="KW-0560">Oxidoreductase</keyword>
<dbReference type="GO" id="GO:0033765">
    <property type="term" value="F:steroid dehydrogenase activity, acting on the CH-CH group of donors"/>
    <property type="evidence" value="ECO:0007669"/>
    <property type="project" value="UniProtKB-ARBA"/>
</dbReference>
<reference evidence="8 9" key="1">
    <citation type="submission" date="2015-01" db="EMBL/GenBank/DDBJ databases">
        <title>Comparative genomics of the lactic acid bacteria isolated from the honey bee gut.</title>
        <authorList>
            <person name="Ellegaard K.M."/>
            <person name="Tamarit D."/>
            <person name="Javelind E."/>
            <person name="Olofsson T."/>
            <person name="Andersson S.G."/>
            <person name="Vasquez A."/>
        </authorList>
    </citation>
    <scope>NUCLEOTIDE SEQUENCE [LARGE SCALE GENOMIC DNA]</scope>
    <source>
        <strain evidence="8 9">Bin4</strain>
    </source>
</reference>
<organism evidence="8 9">
    <name type="scientific">Bombilactobacillus mellifer</name>
    <dbReference type="NCBI Taxonomy" id="1218492"/>
    <lineage>
        <taxon>Bacteria</taxon>
        <taxon>Bacillati</taxon>
        <taxon>Bacillota</taxon>
        <taxon>Bacilli</taxon>
        <taxon>Lactobacillales</taxon>
        <taxon>Lactobacillaceae</taxon>
        <taxon>Bombilactobacillus</taxon>
    </lineage>
</organism>
<evidence type="ECO:0000256" key="5">
    <source>
        <dbReference type="ARBA" id="ARBA00023002"/>
    </source>
</evidence>
<dbReference type="InterPro" id="IPR027477">
    <property type="entry name" value="Succ_DH/fumarate_Rdtase_cat_sf"/>
</dbReference>